<sequence>MSPPLLYSPARHPANTRPEIPRPLEVELQKAKEILEGCEFLSLSSKGCYSSRIAMWIHFCNTYCGGDDLITGRRLADYVEWLVSSGAADRIRQPGTHIQQVLRNQLQGVLSYWRIQTGGKADAEDPRLSPVFVDRWQQIAIRYPRPRQPRRTEPIYGAQKGPASSSQSIDARHQLPGTVTHISNINGDSPSASRNLAAATATMRPSLAPSSVPTPGYPSAGMAPHYSRRSPSRQHPYYADGGARNTYDMAYRQQQQQQQQPFAPRLPPGVINRPALPGTPPIASRPRSPHAGSQVSDYRLAPTRTVAEGSVPMAAAGSPPRAVSAEMSPQPSSPRTAPSTVAEEQIPQGQLPAEVPVWEGEGADAAGAPEGHLLNASEAIALSIQQLAAGTGVQIQARAHCMLGMAAWLPASARSALTLADLAIEEPFERASAAKSAGAASSSAAEADAEADAGADTDSRRGSVSNNSAVDSESPADPPLKAISVALPAGASKDSRAVILRHANPLLCSWSALALCLFSRWLDADEATPDFSSAEWQTQRLFPDIAAGPEPAENDFACVFAAAAAGITHDKIDGAQAMRDSGFFFADALGLVRPTATGVKGLDAVRAVDASALLPSVLLALARANAGFSADAAEPIAAPGRANVQPPASLLKEVFPWLKTALIDAFRQNTNNDDVQAARRVLQVLRELRVVLLQDVAFLLEVPSVAAAVKDSPVFGHALFASPEFAAFRDEMRRAIGDSEISAAEELYAAALSWTDDRRQQMPEGAADRMRPTAPRLPSPVHTADRLSPEVGERKRLLELDSTPTLDGERGRSAAADELSASPKRARHVYSRTATPQGGRIFSEAAGPLAPGVAGVTPEPAAAAAAASTAAATVGLAKTIGELRAENDDLKAYVRRLEWSLNQHKAEMRTWMGRMDMAFRHLTGPRGASPMPEAAAPHHAERMGATAHRPLLPTTPSGKFPTTSSQQQQQNPYAGGGYRDMAPHSRGQAALPSASREAAYERQIAMYPTGHSPNHPPRAQPTPGEYRHGGHPLASPRNPAYAARRAPGAEYADHSYGGHYAGGPPRQPATTPGYGFSEHDVYQRRPEAPYAGAQRGRY</sequence>
<proteinExistence type="predicted"/>
<organism evidence="1 2">
    <name type="scientific">Coemansia nantahalensis</name>
    <dbReference type="NCBI Taxonomy" id="2789366"/>
    <lineage>
        <taxon>Eukaryota</taxon>
        <taxon>Fungi</taxon>
        <taxon>Fungi incertae sedis</taxon>
        <taxon>Zoopagomycota</taxon>
        <taxon>Kickxellomycotina</taxon>
        <taxon>Kickxellomycetes</taxon>
        <taxon>Kickxellales</taxon>
        <taxon>Kickxellaceae</taxon>
        <taxon>Coemansia</taxon>
    </lineage>
</organism>
<name>A0ACC1K1Z3_9FUNG</name>
<evidence type="ECO:0000313" key="1">
    <source>
        <dbReference type="EMBL" id="KAJ2771953.1"/>
    </source>
</evidence>
<evidence type="ECO:0000313" key="2">
    <source>
        <dbReference type="Proteomes" id="UP001140234"/>
    </source>
</evidence>
<dbReference type="Proteomes" id="UP001140234">
    <property type="component" value="Unassembled WGS sequence"/>
</dbReference>
<reference evidence="1" key="1">
    <citation type="submission" date="2022-07" db="EMBL/GenBank/DDBJ databases">
        <title>Phylogenomic reconstructions and comparative analyses of Kickxellomycotina fungi.</title>
        <authorList>
            <person name="Reynolds N.K."/>
            <person name="Stajich J.E."/>
            <person name="Barry K."/>
            <person name="Grigoriev I.V."/>
            <person name="Crous P."/>
            <person name="Smith M.E."/>
        </authorList>
    </citation>
    <scope>NUCLEOTIDE SEQUENCE</scope>
    <source>
        <strain evidence="1">CBS 109366</strain>
    </source>
</reference>
<comment type="caution">
    <text evidence="1">The sequence shown here is derived from an EMBL/GenBank/DDBJ whole genome shotgun (WGS) entry which is preliminary data.</text>
</comment>
<dbReference type="EMBL" id="JANBUJ010000450">
    <property type="protein sequence ID" value="KAJ2771953.1"/>
    <property type="molecule type" value="Genomic_DNA"/>
</dbReference>
<accession>A0ACC1K1Z3</accession>
<keyword evidence="2" id="KW-1185">Reference proteome</keyword>
<gene>
    <name evidence="1" type="ORF">IWQ57_001977</name>
</gene>
<protein>
    <submittedName>
        <fullName evidence="1">Uncharacterized protein</fullName>
    </submittedName>
</protein>